<feature type="region of interest" description="Disordered" evidence="1">
    <location>
        <begin position="93"/>
        <end position="112"/>
    </location>
</feature>
<dbReference type="GeneID" id="89938044"/>
<gene>
    <name evidence="3" type="ORF">N656DRAFT_772259</name>
</gene>
<evidence type="ECO:0000256" key="1">
    <source>
        <dbReference type="SAM" id="MobiDB-lite"/>
    </source>
</evidence>
<reference evidence="3" key="2">
    <citation type="submission" date="2023-05" db="EMBL/GenBank/DDBJ databases">
        <authorList>
            <consortium name="Lawrence Berkeley National Laboratory"/>
            <person name="Steindorff A."/>
            <person name="Hensen N."/>
            <person name="Bonometti L."/>
            <person name="Westerberg I."/>
            <person name="Brannstrom I.O."/>
            <person name="Guillou S."/>
            <person name="Cros-Aarteil S."/>
            <person name="Calhoun S."/>
            <person name="Haridas S."/>
            <person name="Kuo A."/>
            <person name="Mondo S."/>
            <person name="Pangilinan J."/>
            <person name="Riley R."/>
            <person name="Labutti K."/>
            <person name="Andreopoulos B."/>
            <person name="Lipzen A."/>
            <person name="Chen C."/>
            <person name="Yanf M."/>
            <person name="Daum C."/>
            <person name="Ng V."/>
            <person name="Clum A."/>
            <person name="Ohm R."/>
            <person name="Martin F."/>
            <person name="Silar P."/>
            <person name="Natvig D."/>
            <person name="Lalanne C."/>
            <person name="Gautier V."/>
            <person name="Ament-Velasquez S.L."/>
            <person name="Kruys A."/>
            <person name="Hutchinson M.I."/>
            <person name="Powell A.J."/>
            <person name="Barry K."/>
            <person name="Miller A.N."/>
            <person name="Grigoriev I.V."/>
            <person name="Debuchy R."/>
            <person name="Gladieux P."/>
            <person name="Thoren M.H."/>
            <person name="Johannesson H."/>
        </authorList>
    </citation>
    <scope>NUCLEOTIDE SEQUENCE</scope>
    <source>
        <strain evidence="3">CBS 508.74</strain>
    </source>
</reference>
<feature type="transmembrane region" description="Helical" evidence="2">
    <location>
        <begin position="34"/>
        <end position="55"/>
    </location>
</feature>
<proteinExistence type="predicted"/>
<dbReference type="AlphaFoldDB" id="A0AAN6QD05"/>
<protein>
    <submittedName>
        <fullName evidence="3">Uncharacterized protein</fullName>
    </submittedName>
</protein>
<keyword evidence="2" id="KW-0812">Transmembrane</keyword>
<evidence type="ECO:0000256" key="2">
    <source>
        <dbReference type="SAM" id="Phobius"/>
    </source>
</evidence>
<accession>A0AAN6QD05</accession>
<sequence>MEESFLALAAMASSGVEYGRLFLASDVQARLAPFFHVASWVYLAVTFLSSIINAYTSTARERGPSINGFLQQNTWMGENTNPIPTAITSPMGGGDKNGIMSPSSGGPFARRAAPEPNKRALYVGGWSTGWTRAL</sequence>
<dbReference type="RefSeq" id="XP_064665444.1">
    <property type="nucleotide sequence ID" value="XM_064813919.1"/>
</dbReference>
<evidence type="ECO:0000313" key="3">
    <source>
        <dbReference type="EMBL" id="KAK4107874.1"/>
    </source>
</evidence>
<evidence type="ECO:0000313" key="4">
    <source>
        <dbReference type="Proteomes" id="UP001302812"/>
    </source>
</evidence>
<comment type="caution">
    <text evidence="3">The sequence shown here is derived from an EMBL/GenBank/DDBJ whole genome shotgun (WGS) entry which is preliminary data.</text>
</comment>
<name>A0AAN6QD05_9PEZI</name>
<reference evidence="3" key="1">
    <citation type="journal article" date="2023" name="Mol. Phylogenet. Evol.">
        <title>Genome-scale phylogeny and comparative genomics of the fungal order Sordariales.</title>
        <authorList>
            <person name="Hensen N."/>
            <person name="Bonometti L."/>
            <person name="Westerberg I."/>
            <person name="Brannstrom I.O."/>
            <person name="Guillou S."/>
            <person name="Cros-Aarteil S."/>
            <person name="Calhoun S."/>
            <person name="Haridas S."/>
            <person name="Kuo A."/>
            <person name="Mondo S."/>
            <person name="Pangilinan J."/>
            <person name="Riley R."/>
            <person name="LaButti K."/>
            <person name="Andreopoulos B."/>
            <person name="Lipzen A."/>
            <person name="Chen C."/>
            <person name="Yan M."/>
            <person name="Daum C."/>
            <person name="Ng V."/>
            <person name="Clum A."/>
            <person name="Steindorff A."/>
            <person name="Ohm R.A."/>
            <person name="Martin F."/>
            <person name="Silar P."/>
            <person name="Natvig D.O."/>
            <person name="Lalanne C."/>
            <person name="Gautier V."/>
            <person name="Ament-Velasquez S.L."/>
            <person name="Kruys A."/>
            <person name="Hutchinson M.I."/>
            <person name="Powell A.J."/>
            <person name="Barry K."/>
            <person name="Miller A.N."/>
            <person name="Grigoriev I.V."/>
            <person name="Debuchy R."/>
            <person name="Gladieux P."/>
            <person name="Hiltunen Thoren M."/>
            <person name="Johannesson H."/>
        </authorList>
    </citation>
    <scope>NUCLEOTIDE SEQUENCE</scope>
    <source>
        <strain evidence="3">CBS 508.74</strain>
    </source>
</reference>
<dbReference type="Proteomes" id="UP001302812">
    <property type="component" value="Unassembled WGS sequence"/>
</dbReference>
<keyword evidence="2" id="KW-0472">Membrane</keyword>
<organism evidence="3 4">
    <name type="scientific">Canariomyces notabilis</name>
    <dbReference type="NCBI Taxonomy" id="2074819"/>
    <lineage>
        <taxon>Eukaryota</taxon>
        <taxon>Fungi</taxon>
        <taxon>Dikarya</taxon>
        <taxon>Ascomycota</taxon>
        <taxon>Pezizomycotina</taxon>
        <taxon>Sordariomycetes</taxon>
        <taxon>Sordariomycetidae</taxon>
        <taxon>Sordariales</taxon>
        <taxon>Chaetomiaceae</taxon>
        <taxon>Canariomyces</taxon>
    </lineage>
</organism>
<keyword evidence="4" id="KW-1185">Reference proteome</keyword>
<keyword evidence="2" id="KW-1133">Transmembrane helix</keyword>
<dbReference type="EMBL" id="MU853368">
    <property type="protein sequence ID" value="KAK4107874.1"/>
    <property type="molecule type" value="Genomic_DNA"/>
</dbReference>